<evidence type="ECO:0000256" key="1">
    <source>
        <dbReference type="SAM" id="Phobius"/>
    </source>
</evidence>
<reference evidence="2 3" key="1">
    <citation type="journal article" date="2017" name="MBio">
        <title>Type VI secretion-mediated competition in the bee gut microbiome.</title>
        <authorList>
            <person name="Steele M.I."/>
            <person name="Kwong W.K."/>
            <person name="Powell J.E."/>
            <person name="Whiteley M."/>
            <person name="Moran N.A."/>
        </authorList>
    </citation>
    <scope>NUCLEOTIDE SEQUENCE [LARGE SCALE GENOMIC DNA]</scope>
    <source>
        <strain evidence="2 3">App2-2</strain>
    </source>
</reference>
<keyword evidence="1" id="KW-1133">Transmembrane helix</keyword>
<sequence length="78" mass="8951">MIQTLNTDIKMPNMKKLIINYCFLAMTVITTLVMGTIFFADIRYPLWYSICCFIIAAIGLIIITPFTIKLIKISRNSN</sequence>
<name>A0A2N9WTE3_9NEIS</name>
<organism evidence="2 3">
    <name type="scientific">Snodgrassella alvi</name>
    <dbReference type="NCBI Taxonomy" id="1196083"/>
    <lineage>
        <taxon>Bacteria</taxon>
        <taxon>Pseudomonadati</taxon>
        <taxon>Pseudomonadota</taxon>
        <taxon>Betaproteobacteria</taxon>
        <taxon>Neisseriales</taxon>
        <taxon>Neisseriaceae</taxon>
        <taxon>Snodgrassella</taxon>
    </lineage>
</organism>
<proteinExistence type="predicted"/>
<evidence type="ECO:0000313" key="3">
    <source>
        <dbReference type="Proteomes" id="UP000231293"/>
    </source>
</evidence>
<protein>
    <submittedName>
        <fullName evidence="2">Uncharacterized protein</fullName>
    </submittedName>
</protein>
<keyword evidence="1" id="KW-0472">Membrane</keyword>
<comment type="caution">
    <text evidence="2">The sequence shown here is derived from an EMBL/GenBank/DDBJ whole genome shotgun (WGS) entry which is preliminary data.</text>
</comment>
<evidence type="ECO:0000313" key="2">
    <source>
        <dbReference type="EMBL" id="PIT14606.1"/>
    </source>
</evidence>
<gene>
    <name evidence="2" type="ORF">BGI32_07175</name>
</gene>
<accession>A0A2N9WTE3</accession>
<dbReference type="AlphaFoldDB" id="A0A2N9WTE3"/>
<keyword evidence="1" id="KW-0812">Transmembrane</keyword>
<feature type="transmembrane region" description="Helical" evidence="1">
    <location>
        <begin position="21"/>
        <end position="40"/>
    </location>
</feature>
<feature type="transmembrane region" description="Helical" evidence="1">
    <location>
        <begin position="46"/>
        <end position="68"/>
    </location>
</feature>
<dbReference type="Proteomes" id="UP000231293">
    <property type="component" value="Unassembled WGS sequence"/>
</dbReference>
<dbReference type="EMBL" id="MDVB01000083">
    <property type="protein sequence ID" value="PIT14606.1"/>
    <property type="molecule type" value="Genomic_DNA"/>
</dbReference>